<reference evidence="2" key="1">
    <citation type="journal article" date="2019" name="Int. J. Syst. Evol. Microbiol.">
        <title>The Global Catalogue of Microorganisms (GCM) 10K type strain sequencing project: providing services to taxonomists for standard genome sequencing and annotation.</title>
        <authorList>
            <consortium name="The Broad Institute Genomics Platform"/>
            <consortium name="The Broad Institute Genome Sequencing Center for Infectious Disease"/>
            <person name="Wu L."/>
            <person name="Ma J."/>
        </authorList>
    </citation>
    <scope>NUCLEOTIDE SEQUENCE [LARGE SCALE GENOMIC DNA]</scope>
    <source>
        <strain evidence="2">KCTC 13128</strain>
    </source>
</reference>
<sequence length="127" mass="14742">MFTVRSEAPAPMVTAGTNEEIPTAKGPYCWNGSLFQCIDKPLDRTKAHEPTVVSPNEEIMIDYEKEPMVQKLRVDKRIGENRQENIRQIERNHDSIVVPEEKGIYVYHVLAYWEKGDRNYTFSVKVE</sequence>
<dbReference type="RefSeq" id="WP_390274120.1">
    <property type="nucleotide sequence ID" value="NZ_JBHRSA010000053.1"/>
</dbReference>
<name>A0ABV7CZB0_9BACI</name>
<dbReference type="EMBL" id="JBHRSA010000053">
    <property type="protein sequence ID" value="MFC3041485.1"/>
    <property type="molecule type" value="Genomic_DNA"/>
</dbReference>
<accession>A0ABV7CZB0</accession>
<proteinExistence type="predicted"/>
<evidence type="ECO:0000313" key="2">
    <source>
        <dbReference type="Proteomes" id="UP001595279"/>
    </source>
</evidence>
<protein>
    <submittedName>
        <fullName evidence="1">Uncharacterized protein</fullName>
    </submittedName>
</protein>
<dbReference type="Proteomes" id="UP001595279">
    <property type="component" value="Unassembled WGS sequence"/>
</dbReference>
<comment type="caution">
    <text evidence="1">The sequence shown here is derived from an EMBL/GenBank/DDBJ whole genome shotgun (WGS) entry which is preliminary data.</text>
</comment>
<keyword evidence="2" id="KW-1185">Reference proteome</keyword>
<gene>
    <name evidence="1" type="ORF">ACFOGI_14650</name>
</gene>
<organism evidence="1 2">
    <name type="scientific">Virgibacillus xinjiangensis</name>
    <dbReference type="NCBI Taxonomy" id="393090"/>
    <lineage>
        <taxon>Bacteria</taxon>
        <taxon>Bacillati</taxon>
        <taxon>Bacillota</taxon>
        <taxon>Bacilli</taxon>
        <taxon>Bacillales</taxon>
        <taxon>Bacillaceae</taxon>
        <taxon>Virgibacillus</taxon>
    </lineage>
</organism>
<evidence type="ECO:0000313" key="1">
    <source>
        <dbReference type="EMBL" id="MFC3041485.1"/>
    </source>
</evidence>